<comment type="similarity">
    <text evidence="3 15 17">Belongs to the RNA methyltransferase TrmD family.</text>
</comment>
<keyword evidence="8 15" id="KW-0489">Methyltransferase</keyword>
<protein>
    <recommendedName>
        <fullName evidence="6 15">tRNA (guanine-N(1)-)-methyltransferase</fullName>
        <ecNumber evidence="5 15">2.1.1.228</ecNumber>
    </recommendedName>
    <alternativeName>
        <fullName evidence="12 15">M1G-methyltransferase</fullName>
    </alternativeName>
    <alternativeName>
        <fullName evidence="13 15">tRNA [GM37] methyltransferase</fullName>
    </alternativeName>
</protein>
<evidence type="ECO:0000256" key="15">
    <source>
        <dbReference type="HAMAP-Rule" id="MF_00605"/>
    </source>
</evidence>
<comment type="caution">
    <text evidence="20">The sequence shown here is derived from an EMBL/GenBank/DDBJ whole genome shotgun (WGS) entry which is preliminary data.</text>
</comment>
<evidence type="ECO:0000313" key="20">
    <source>
        <dbReference type="EMBL" id="TCZ59844.1"/>
    </source>
</evidence>
<feature type="domain" description="tRNA methyltransferase TRMD/TRM10-type" evidence="19">
    <location>
        <begin position="6"/>
        <end position="244"/>
    </location>
</feature>
<organism evidence="20 21">
    <name type="scientific">Roseicella aquatilis</name>
    <dbReference type="NCBI Taxonomy" id="2527868"/>
    <lineage>
        <taxon>Bacteria</taxon>
        <taxon>Pseudomonadati</taxon>
        <taxon>Pseudomonadota</taxon>
        <taxon>Alphaproteobacteria</taxon>
        <taxon>Acetobacterales</taxon>
        <taxon>Roseomonadaceae</taxon>
        <taxon>Roseicella</taxon>
    </lineage>
</organism>
<accession>A0A4R4DFW4</accession>
<dbReference type="GO" id="GO:0002939">
    <property type="term" value="P:tRNA N1-guanine methylation"/>
    <property type="evidence" value="ECO:0007669"/>
    <property type="project" value="TreeGrafter"/>
</dbReference>
<dbReference type="AlphaFoldDB" id="A0A4R4DFW4"/>
<gene>
    <name evidence="15 20" type="primary">trmD</name>
    <name evidence="20" type="ORF">EXY23_14685</name>
</gene>
<evidence type="ECO:0000313" key="21">
    <source>
        <dbReference type="Proteomes" id="UP000295023"/>
    </source>
</evidence>
<dbReference type="EC" id="2.1.1.228" evidence="5 15"/>
<name>A0A4R4DFW4_9PROT</name>
<evidence type="ECO:0000256" key="10">
    <source>
        <dbReference type="ARBA" id="ARBA00022691"/>
    </source>
</evidence>
<reference evidence="20 21" key="1">
    <citation type="submission" date="2019-03" db="EMBL/GenBank/DDBJ databases">
        <title>Paracraurococcus aquatilis NE82 genome sequence.</title>
        <authorList>
            <person name="Zhao Y."/>
            <person name="Du Z."/>
        </authorList>
    </citation>
    <scope>NUCLEOTIDE SEQUENCE [LARGE SCALE GENOMIC DNA]</scope>
    <source>
        <strain evidence="20 21">NE82</strain>
    </source>
</reference>
<dbReference type="InterPro" id="IPR029026">
    <property type="entry name" value="tRNA_m1G_MTases_N"/>
</dbReference>
<evidence type="ECO:0000256" key="4">
    <source>
        <dbReference type="ARBA" id="ARBA00011738"/>
    </source>
</evidence>
<dbReference type="NCBIfam" id="NF000648">
    <property type="entry name" value="PRK00026.1"/>
    <property type="match status" value="1"/>
</dbReference>
<dbReference type="Gene3D" id="3.40.1280.10">
    <property type="match status" value="1"/>
</dbReference>
<keyword evidence="9 15" id="KW-0808">Transferase</keyword>
<evidence type="ECO:0000256" key="7">
    <source>
        <dbReference type="ARBA" id="ARBA00022490"/>
    </source>
</evidence>
<evidence type="ECO:0000256" key="5">
    <source>
        <dbReference type="ARBA" id="ARBA00012807"/>
    </source>
</evidence>
<dbReference type="GO" id="GO:0005829">
    <property type="term" value="C:cytosol"/>
    <property type="evidence" value="ECO:0007669"/>
    <property type="project" value="TreeGrafter"/>
</dbReference>
<keyword evidence="10 15" id="KW-0949">S-adenosyl-L-methionine</keyword>
<dbReference type="InterPro" id="IPR002649">
    <property type="entry name" value="tRNA_m1G_MeTrfase_TrmD"/>
</dbReference>
<feature type="binding site" evidence="15 16">
    <location>
        <begin position="152"/>
        <end position="157"/>
    </location>
    <ligand>
        <name>S-adenosyl-L-methionine</name>
        <dbReference type="ChEBI" id="CHEBI:59789"/>
    </ligand>
</feature>
<evidence type="ECO:0000256" key="1">
    <source>
        <dbReference type="ARBA" id="ARBA00002634"/>
    </source>
</evidence>
<dbReference type="CDD" id="cd18080">
    <property type="entry name" value="TrmD-like"/>
    <property type="match status" value="1"/>
</dbReference>
<dbReference type="EMBL" id="SKBM01000013">
    <property type="protein sequence ID" value="TCZ59844.1"/>
    <property type="molecule type" value="Genomic_DNA"/>
</dbReference>
<sequence length="280" mass="29700">MSWHASVVTLFPEMFPGPLGQSLAGRALRDGRWSIDAFDLRSFATDKHRTVDDTPFGGGAGMVMRPDVVDAALAAAIAAGQASDRGAPPGAERESAAPRLRPALYLSPRGRVLDQAMVRDLVAGPGVVLLCGRYEGVDQRVIEARGLTEVSIGDYVLSGGEPAAMVLLDACVRLLPGVMGAAESGEEESFSNGLLEYPHYTRPAEWQGRAVPPVLLSGHHAEVARWRQAEAERITRERRPDLWARHIETAGQGRVPSAPPVKATEQGAGAGAMDGRPAAA</sequence>
<evidence type="ECO:0000256" key="2">
    <source>
        <dbReference type="ARBA" id="ARBA00004496"/>
    </source>
</evidence>
<feature type="binding site" evidence="15 16">
    <location>
        <position position="132"/>
    </location>
    <ligand>
        <name>S-adenosyl-L-methionine</name>
        <dbReference type="ChEBI" id="CHEBI:59789"/>
    </ligand>
</feature>
<evidence type="ECO:0000259" key="19">
    <source>
        <dbReference type="Pfam" id="PF01746"/>
    </source>
</evidence>
<evidence type="ECO:0000256" key="6">
    <source>
        <dbReference type="ARBA" id="ARBA00014679"/>
    </source>
</evidence>
<comment type="function">
    <text evidence="1 15 17">Specifically methylates guanosine-37 in various tRNAs.</text>
</comment>
<evidence type="ECO:0000256" key="17">
    <source>
        <dbReference type="RuleBase" id="RU003464"/>
    </source>
</evidence>
<dbReference type="GO" id="GO:0052906">
    <property type="term" value="F:tRNA (guanine(37)-N1)-methyltransferase activity"/>
    <property type="evidence" value="ECO:0007669"/>
    <property type="project" value="UniProtKB-UniRule"/>
</dbReference>
<dbReference type="Gene3D" id="1.10.1270.20">
    <property type="entry name" value="tRNA(m1g37)methyltransferase, domain 2"/>
    <property type="match status" value="1"/>
</dbReference>
<dbReference type="InterPro" id="IPR023148">
    <property type="entry name" value="tRNA_m1G_MeTrfase_C_sf"/>
</dbReference>
<evidence type="ECO:0000256" key="16">
    <source>
        <dbReference type="PIRSR" id="PIRSR000386-1"/>
    </source>
</evidence>
<evidence type="ECO:0000256" key="12">
    <source>
        <dbReference type="ARBA" id="ARBA00029736"/>
    </source>
</evidence>
<evidence type="ECO:0000256" key="11">
    <source>
        <dbReference type="ARBA" id="ARBA00022694"/>
    </source>
</evidence>
<comment type="subunit">
    <text evidence="4 15 17">Homodimer.</text>
</comment>
<dbReference type="HAMAP" id="MF_00605">
    <property type="entry name" value="TrmD"/>
    <property type="match status" value="1"/>
</dbReference>
<dbReference type="InterPro" id="IPR029028">
    <property type="entry name" value="Alpha/beta_knot_MTases"/>
</dbReference>
<dbReference type="SUPFAM" id="SSF75217">
    <property type="entry name" value="alpha/beta knot"/>
    <property type="match status" value="1"/>
</dbReference>
<dbReference type="OrthoDB" id="9807416at2"/>
<dbReference type="PIRSF" id="PIRSF000386">
    <property type="entry name" value="tRNA_mtase"/>
    <property type="match status" value="1"/>
</dbReference>
<proteinExistence type="inferred from homology"/>
<comment type="subcellular location">
    <subcellularLocation>
        <location evidence="2 15 17">Cytoplasm</location>
    </subcellularLocation>
</comment>
<evidence type="ECO:0000256" key="8">
    <source>
        <dbReference type="ARBA" id="ARBA00022603"/>
    </source>
</evidence>
<dbReference type="PANTHER" id="PTHR46417:SF1">
    <property type="entry name" value="TRNA (GUANINE-N(1)-)-METHYLTRANSFERASE"/>
    <property type="match status" value="1"/>
</dbReference>
<evidence type="ECO:0000256" key="14">
    <source>
        <dbReference type="ARBA" id="ARBA00047783"/>
    </source>
</evidence>
<comment type="catalytic activity">
    <reaction evidence="14 15 17">
        <text>guanosine(37) in tRNA + S-adenosyl-L-methionine = N(1)-methylguanosine(37) in tRNA + S-adenosyl-L-homocysteine + H(+)</text>
        <dbReference type="Rhea" id="RHEA:36899"/>
        <dbReference type="Rhea" id="RHEA-COMP:10145"/>
        <dbReference type="Rhea" id="RHEA-COMP:10147"/>
        <dbReference type="ChEBI" id="CHEBI:15378"/>
        <dbReference type="ChEBI" id="CHEBI:57856"/>
        <dbReference type="ChEBI" id="CHEBI:59789"/>
        <dbReference type="ChEBI" id="CHEBI:73542"/>
        <dbReference type="ChEBI" id="CHEBI:74269"/>
        <dbReference type="EC" id="2.1.1.228"/>
    </reaction>
</comment>
<keyword evidence="7 15" id="KW-0963">Cytoplasm</keyword>
<evidence type="ECO:0000256" key="3">
    <source>
        <dbReference type="ARBA" id="ARBA00007630"/>
    </source>
</evidence>
<dbReference type="RefSeq" id="WP_132290594.1">
    <property type="nucleotide sequence ID" value="NZ_SKBM01000013.1"/>
</dbReference>
<dbReference type="InterPro" id="IPR016009">
    <property type="entry name" value="tRNA_MeTrfase_TRMD/TRM10"/>
</dbReference>
<evidence type="ECO:0000256" key="13">
    <source>
        <dbReference type="ARBA" id="ARBA00033392"/>
    </source>
</evidence>
<dbReference type="PANTHER" id="PTHR46417">
    <property type="entry name" value="TRNA (GUANINE-N(1)-)-METHYLTRANSFERASE"/>
    <property type="match status" value="1"/>
</dbReference>
<evidence type="ECO:0000256" key="9">
    <source>
        <dbReference type="ARBA" id="ARBA00022679"/>
    </source>
</evidence>
<keyword evidence="21" id="KW-1185">Reference proteome</keyword>
<evidence type="ECO:0000256" key="18">
    <source>
        <dbReference type="SAM" id="MobiDB-lite"/>
    </source>
</evidence>
<keyword evidence="11 15" id="KW-0819">tRNA processing</keyword>
<feature type="region of interest" description="Disordered" evidence="18">
    <location>
        <begin position="249"/>
        <end position="280"/>
    </location>
</feature>
<dbReference type="NCBIfam" id="TIGR00088">
    <property type="entry name" value="trmD"/>
    <property type="match status" value="1"/>
</dbReference>
<dbReference type="Pfam" id="PF01746">
    <property type="entry name" value="tRNA_m1G_MT"/>
    <property type="match status" value="1"/>
</dbReference>
<dbReference type="Proteomes" id="UP000295023">
    <property type="component" value="Unassembled WGS sequence"/>
</dbReference>